<reference evidence="2" key="2">
    <citation type="submission" date="2021-04" db="EMBL/GenBank/DDBJ databases">
        <authorList>
            <person name="Podell S."/>
        </authorList>
    </citation>
    <scope>NUCLEOTIDE SEQUENCE</scope>
    <source>
        <strain evidence="2">Hildebrandi</strain>
    </source>
</reference>
<dbReference type="EMBL" id="JAGRRH010000015">
    <property type="protein sequence ID" value="KAG7355605.1"/>
    <property type="molecule type" value="Genomic_DNA"/>
</dbReference>
<proteinExistence type="predicted"/>
<dbReference type="Proteomes" id="UP000693970">
    <property type="component" value="Unassembled WGS sequence"/>
</dbReference>
<evidence type="ECO:0000256" key="1">
    <source>
        <dbReference type="SAM" id="MobiDB-lite"/>
    </source>
</evidence>
<sequence>MAEETPMFGKSVNVAAARGTNPSSDAANRMNHGGTVPSPFVPLLQQSQPTVPLQQQIIQQKSSLLQQLQNLAQQQGGPIQYPLGVGPNAGGPNAAFINPPLPLLNHSLLLQSLNYQQQQSYHNQQQQLTNPQPLLPQSHPNAVGTIAQLLQEVLQGNQAGQANQQLQQLLVQGQQLLSQQQKQQHQQLQNSRDGDTDQGGASISSRNRELRPPSTSNIGASSDASQQTPAVTASSSDNISSRHSHHRQRREGSSQEDISDYSETRSQAQTTSSYQGSSYFKVATSSSKNPPRDYHQVRLPPKKTKKTRNFLWSEAESDICDNEEDQDEHCDDSNQDKEENDDILPGVVGSDGSKEQMMTGTLKIPCRARGMSLDHNPLTAFFLVPRTIQHGEEVICSHAACRKAGVKFRYCSFCETPVAKRNFGRRHSHAGEKLPRQKGGKKSDDLTACTEVAVAPSDVDNGRKRRSNQCEDRESSHRVAKQSRLKKDKNRDIPKNIGNSRSDDSCSSAETNSTSGSGDDGRRQDDQNVHGILEKFDAPRQQAWCKLLSRRPDSNDRRAMSAWVRKVLVVSDITVPLSRLDDFSVSTDEEDKKCERKEAKYSSEEEGSQS</sequence>
<keyword evidence="3" id="KW-1185">Reference proteome</keyword>
<evidence type="ECO:0000313" key="3">
    <source>
        <dbReference type="Proteomes" id="UP000693970"/>
    </source>
</evidence>
<feature type="compositionally biased region" description="Polar residues" evidence="1">
    <location>
        <begin position="264"/>
        <end position="289"/>
    </location>
</feature>
<gene>
    <name evidence="2" type="ORF">IV203_000291</name>
</gene>
<feature type="compositionally biased region" description="Polar residues" evidence="1">
    <location>
        <begin position="213"/>
        <end position="233"/>
    </location>
</feature>
<feature type="compositionally biased region" description="Basic residues" evidence="1">
    <location>
        <begin position="478"/>
        <end position="488"/>
    </location>
</feature>
<dbReference type="OrthoDB" id="49401at2759"/>
<comment type="caution">
    <text evidence="2">The sequence shown here is derived from an EMBL/GenBank/DDBJ whole genome shotgun (WGS) entry which is preliminary data.</text>
</comment>
<feature type="region of interest" description="Disordered" evidence="1">
    <location>
        <begin position="425"/>
        <end position="526"/>
    </location>
</feature>
<feature type="compositionally biased region" description="Basic and acidic residues" evidence="1">
    <location>
        <begin position="468"/>
        <end position="477"/>
    </location>
</feature>
<feature type="compositionally biased region" description="Basic and acidic residues" evidence="1">
    <location>
        <begin position="590"/>
        <end position="603"/>
    </location>
</feature>
<feature type="compositionally biased region" description="Basic and acidic residues" evidence="1">
    <location>
        <begin position="429"/>
        <end position="445"/>
    </location>
</feature>
<feature type="region of interest" description="Disordered" evidence="1">
    <location>
        <begin position="585"/>
        <end position="610"/>
    </location>
</feature>
<accession>A0A9K3L675</accession>
<dbReference type="AlphaFoldDB" id="A0A9K3L675"/>
<feature type="compositionally biased region" description="Acidic residues" evidence="1">
    <location>
        <begin position="315"/>
        <end position="330"/>
    </location>
</feature>
<feature type="region of interest" description="Disordered" evidence="1">
    <location>
        <begin position="120"/>
        <end position="140"/>
    </location>
</feature>
<name>A0A9K3L675_9STRA</name>
<evidence type="ECO:0000313" key="2">
    <source>
        <dbReference type="EMBL" id="KAG7355605.1"/>
    </source>
</evidence>
<feature type="compositionally biased region" description="Low complexity" evidence="1">
    <location>
        <begin position="181"/>
        <end position="190"/>
    </location>
</feature>
<feature type="compositionally biased region" description="Low complexity" evidence="1">
    <location>
        <begin position="120"/>
        <end position="137"/>
    </location>
</feature>
<protein>
    <submittedName>
        <fullName evidence="2">Uncharacterized protein</fullName>
    </submittedName>
</protein>
<feature type="region of interest" description="Disordered" evidence="1">
    <location>
        <begin position="181"/>
        <end position="355"/>
    </location>
</feature>
<organism evidence="2 3">
    <name type="scientific">Nitzschia inconspicua</name>
    <dbReference type="NCBI Taxonomy" id="303405"/>
    <lineage>
        <taxon>Eukaryota</taxon>
        <taxon>Sar</taxon>
        <taxon>Stramenopiles</taxon>
        <taxon>Ochrophyta</taxon>
        <taxon>Bacillariophyta</taxon>
        <taxon>Bacillariophyceae</taxon>
        <taxon>Bacillariophycidae</taxon>
        <taxon>Bacillariales</taxon>
        <taxon>Bacillariaceae</taxon>
        <taxon>Nitzschia</taxon>
    </lineage>
</organism>
<feature type="compositionally biased region" description="Polar residues" evidence="1">
    <location>
        <begin position="497"/>
        <end position="510"/>
    </location>
</feature>
<reference evidence="2" key="1">
    <citation type="journal article" date="2021" name="Sci. Rep.">
        <title>Diploid genomic architecture of Nitzschia inconspicua, an elite biomass production diatom.</title>
        <authorList>
            <person name="Oliver A."/>
            <person name="Podell S."/>
            <person name="Pinowska A."/>
            <person name="Traller J.C."/>
            <person name="Smith S.R."/>
            <person name="McClure R."/>
            <person name="Beliaev A."/>
            <person name="Bohutskyi P."/>
            <person name="Hill E.A."/>
            <person name="Rabines A."/>
            <person name="Zheng H."/>
            <person name="Allen L.Z."/>
            <person name="Kuo A."/>
            <person name="Grigoriev I.V."/>
            <person name="Allen A.E."/>
            <person name="Hazlebeck D."/>
            <person name="Allen E.E."/>
        </authorList>
    </citation>
    <scope>NUCLEOTIDE SEQUENCE</scope>
    <source>
        <strain evidence="2">Hildebrandi</strain>
    </source>
</reference>